<evidence type="ECO:0008006" key="7">
    <source>
        <dbReference type="Google" id="ProtNLM"/>
    </source>
</evidence>
<protein>
    <recommendedName>
        <fullName evidence="7">F-box domain-containing protein</fullName>
    </recommendedName>
</protein>
<sequence>MHRLPYDVLRLIADHLRYSDVASWLLTCRRLERNVTPVLYDMPKSYAASLNTTHREDARDQNERDESGIGEDDQGIHSRALIAIWAAKNGYVNTIKKVVAVEDISPLLHKRVPRQGLQAKLGTLGMTPMHQAALYGNADVVDLLVELGASADVTVGGFLSPLHLARNEAVIRALVKHGASIPDAEASPISPMVYSISVGSEPSATRCFLELGCDPNALSLQGLSAGHLAIQRGQPETLELLLDAGLDVSDPAPRIGSLISHAITTHQSSNPGMALQMVTSLLDHGAPAHGGKLVQWDSYFCIPCLLSNLLFATREDRPEAMIRLLLSRGARTATAVRWPKESARLSGWSGWRDAVAASWVILINPVTQLASRVDWSTTSSIAESFTTLSLLVARDVTKDGPRRLWRALLAEFATVRRDETWDELTLFMLDQGLDILFQNHGVSDEERLDMILVAPELLEGFDTKPMLKTVERLLKSGVDPNARWMHATRTRLMDVCMTQRNVKMARVIWLLIQHGADVNYYDFRRGWFPKNALECLIWDGESILCGETLARFEALLSSGNLDVNPPGNGRYGPPLLSMARMKVGSSLGYAVRVKIISLLLRHGADINVVSGSWLDVPKDTKQSKELAGDFEGKLSHTYGPILTSSATPTDLRSSTEMQTWVKQLTGEAEPITPYGWDLRRARSIFPDYVCDGGTALHFASVCADAETMKLLLKNGGRQLVNAKSTPGFTPLTTLVYAAGHSRMAIEDFSAKKKLLLRYGADTSLLSTKGQTAWDLCMELQEKKPWLKGSVIDDLHPDARPNWYEMQVKRILY</sequence>
<reference evidence="5 6" key="1">
    <citation type="submission" date="2019-06" db="EMBL/GenBank/DDBJ databases">
        <authorList>
            <person name="Broberg M."/>
        </authorList>
    </citation>
    <scope>NUCLEOTIDE SEQUENCE [LARGE SCALE GENOMIC DNA]</scope>
</reference>
<evidence type="ECO:0000256" key="4">
    <source>
        <dbReference type="SAM" id="MobiDB-lite"/>
    </source>
</evidence>
<proteinExistence type="predicted"/>
<dbReference type="PROSITE" id="PS50297">
    <property type="entry name" value="ANK_REP_REGION"/>
    <property type="match status" value="3"/>
</dbReference>
<feature type="region of interest" description="Disordered" evidence="4">
    <location>
        <begin position="51"/>
        <end position="72"/>
    </location>
</feature>
<keyword evidence="6" id="KW-1185">Reference proteome</keyword>
<dbReference type="SUPFAM" id="SSF48403">
    <property type="entry name" value="Ankyrin repeat"/>
    <property type="match status" value="2"/>
</dbReference>
<dbReference type="PROSITE" id="PS50088">
    <property type="entry name" value="ANK_REPEAT"/>
    <property type="match status" value="3"/>
</dbReference>
<dbReference type="Gene3D" id="1.25.40.20">
    <property type="entry name" value="Ankyrin repeat-containing domain"/>
    <property type="match status" value="2"/>
</dbReference>
<evidence type="ECO:0000256" key="1">
    <source>
        <dbReference type="ARBA" id="ARBA00022737"/>
    </source>
</evidence>
<feature type="compositionally biased region" description="Basic and acidic residues" evidence="4">
    <location>
        <begin position="53"/>
        <end position="67"/>
    </location>
</feature>
<accession>A0ABY6UIN2</accession>
<feature type="repeat" description="ANK" evidence="3">
    <location>
        <begin position="691"/>
        <end position="715"/>
    </location>
</feature>
<dbReference type="SMART" id="SM00248">
    <property type="entry name" value="ANK"/>
    <property type="match status" value="6"/>
</dbReference>
<evidence type="ECO:0000313" key="6">
    <source>
        <dbReference type="Proteomes" id="UP000766486"/>
    </source>
</evidence>
<dbReference type="PANTHER" id="PTHR24189:SF50">
    <property type="entry name" value="ANKYRIN REPEAT AND SOCS BOX PROTEIN 2"/>
    <property type="match status" value="1"/>
</dbReference>
<feature type="repeat" description="ANK" evidence="3">
    <location>
        <begin position="124"/>
        <end position="156"/>
    </location>
</feature>
<evidence type="ECO:0000313" key="5">
    <source>
        <dbReference type="EMBL" id="VUC29877.1"/>
    </source>
</evidence>
<organism evidence="5 6">
    <name type="scientific">Bionectria ochroleuca</name>
    <name type="common">Gliocladium roseum</name>
    <dbReference type="NCBI Taxonomy" id="29856"/>
    <lineage>
        <taxon>Eukaryota</taxon>
        <taxon>Fungi</taxon>
        <taxon>Dikarya</taxon>
        <taxon>Ascomycota</taxon>
        <taxon>Pezizomycotina</taxon>
        <taxon>Sordariomycetes</taxon>
        <taxon>Hypocreomycetidae</taxon>
        <taxon>Hypocreales</taxon>
        <taxon>Bionectriaceae</taxon>
        <taxon>Clonostachys</taxon>
    </lineage>
</organism>
<keyword evidence="2 3" id="KW-0040">ANK repeat</keyword>
<keyword evidence="1" id="KW-0677">Repeat</keyword>
<dbReference type="InterPro" id="IPR002110">
    <property type="entry name" value="Ankyrin_rpt"/>
</dbReference>
<feature type="repeat" description="ANK" evidence="3">
    <location>
        <begin position="221"/>
        <end position="249"/>
    </location>
</feature>
<dbReference type="PANTHER" id="PTHR24189">
    <property type="entry name" value="MYOTROPHIN"/>
    <property type="match status" value="1"/>
</dbReference>
<name>A0ABY6UIN2_BIOOC</name>
<evidence type="ECO:0000256" key="3">
    <source>
        <dbReference type="PROSITE-ProRule" id="PRU00023"/>
    </source>
</evidence>
<dbReference type="Proteomes" id="UP000766486">
    <property type="component" value="Unassembled WGS sequence"/>
</dbReference>
<dbReference type="EMBL" id="CABFNS010000812">
    <property type="protein sequence ID" value="VUC29877.1"/>
    <property type="molecule type" value="Genomic_DNA"/>
</dbReference>
<comment type="caution">
    <text evidence="5">The sequence shown here is derived from an EMBL/GenBank/DDBJ whole genome shotgun (WGS) entry which is preliminary data.</text>
</comment>
<dbReference type="InterPro" id="IPR036770">
    <property type="entry name" value="Ankyrin_rpt-contain_sf"/>
</dbReference>
<evidence type="ECO:0000256" key="2">
    <source>
        <dbReference type="ARBA" id="ARBA00023043"/>
    </source>
</evidence>
<dbReference type="PRINTS" id="PR01415">
    <property type="entry name" value="ANKYRIN"/>
</dbReference>
<dbReference type="Pfam" id="PF12796">
    <property type="entry name" value="Ank_2"/>
    <property type="match status" value="1"/>
</dbReference>
<gene>
    <name evidence="5" type="ORF">CLO192961_LOCUS273198</name>
</gene>
<dbReference type="InterPro" id="IPR050745">
    <property type="entry name" value="Multifunctional_regulatory"/>
</dbReference>